<accession>A0ABQ6GV96</accession>
<evidence type="ECO:0000313" key="2">
    <source>
        <dbReference type="Proteomes" id="UP001157186"/>
    </source>
</evidence>
<sequence length="51" mass="5818">MILNIGCLLSSSVSASLKVIFAARRLYEHVEVNHNIQSSWFMVTLLLVHEF</sequence>
<gene>
    <name evidence="1" type="ORF">tinsulaeT_19300</name>
</gene>
<name>A0ABQ6GV96_9GAMM</name>
<proteinExistence type="predicted"/>
<keyword evidence="2" id="KW-1185">Reference proteome</keyword>
<evidence type="ECO:0000313" key="1">
    <source>
        <dbReference type="EMBL" id="GLX78590.1"/>
    </source>
</evidence>
<comment type="caution">
    <text evidence="1">The sequence shown here is derived from an EMBL/GenBank/DDBJ whole genome shotgun (WGS) entry which is preliminary data.</text>
</comment>
<dbReference type="Proteomes" id="UP001157186">
    <property type="component" value="Unassembled WGS sequence"/>
</dbReference>
<organism evidence="1 2">
    <name type="scientific">Thalassotalea insulae</name>
    <dbReference type="NCBI Taxonomy" id="2056778"/>
    <lineage>
        <taxon>Bacteria</taxon>
        <taxon>Pseudomonadati</taxon>
        <taxon>Pseudomonadota</taxon>
        <taxon>Gammaproteobacteria</taxon>
        <taxon>Alteromonadales</taxon>
        <taxon>Colwelliaceae</taxon>
        <taxon>Thalassotalea</taxon>
    </lineage>
</organism>
<dbReference type="EMBL" id="BSST01000001">
    <property type="protein sequence ID" value="GLX78590.1"/>
    <property type="molecule type" value="Genomic_DNA"/>
</dbReference>
<protein>
    <submittedName>
        <fullName evidence="1">Uncharacterized protein</fullName>
    </submittedName>
</protein>
<reference evidence="1 2" key="1">
    <citation type="submission" date="2023-03" db="EMBL/GenBank/DDBJ databases">
        <title>Draft genome sequence of Thalassotalea insulae KCTC 62186T.</title>
        <authorList>
            <person name="Sawabe T."/>
        </authorList>
    </citation>
    <scope>NUCLEOTIDE SEQUENCE [LARGE SCALE GENOMIC DNA]</scope>
    <source>
        <strain evidence="1 2">KCTC 62186</strain>
    </source>
</reference>